<evidence type="ECO:0000313" key="2">
    <source>
        <dbReference type="EMBL" id="KRL87449.1"/>
    </source>
</evidence>
<dbReference type="OrthoDB" id="396512at2"/>
<dbReference type="AlphaFoldDB" id="A0A0R1U284"/>
<dbReference type="Proteomes" id="UP000051324">
    <property type="component" value="Unassembled WGS sequence"/>
</dbReference>
<sequence>MREKELTFIMPTYNSAEYIERTLQSLEASIADHNDKVEVLFVDDGSTDRTVDILKEKVKQQSIYKLIQNKHGGVSKARNCGIKEAVGKYVTFIDSDDIYASNFVEKFLKQITYLPDILWVDMQRLPADKNLVISKDEQRLELMKMVLGMTTPSIQEGIASKFYRREFLLDNQIFFNEDVVISEDTLFILQALDKVKEIYLSSYNFYKILDEHSLSRFNEKTLVGELAYEQQVDKLLAKYLSVRAGFEIISRIKLNGICTLVRRYYGAKIIRGEVSISNATSQLKRIINKYNYAPYLKCKAGVNSLPKRYRLFYYFIKVKSYQSMIRFNVYLDKLKKLDWK</sequence>
<dbReference type="RefSeq" id="WP_025087158.1">
    <property type="nucleotide sequence ID" value="NZ_AZFT01000001.1"/>
</dbReference>
<dbReference type="eggNOG" id="COG1215">
    <property type="taxonomic scope" value="Bacteria"/>
</dbReference>
<dbReference type="InterPro" id="IPR001173">
    <property type="entry name" value="Glyco_trans_2-like"/>
</dbReference>
<dbReference type="STRING" id="1423724.FC32_GL000011"/>
<protein>
    <submittedName>
        <fullName evidence="2">Glycosyltransferase involved in cell wall biogenesis</fullName>
    </submittedName>
</protein>
<dbReference type="Pfam" id="PF00535">
    <property type="entry name" value="Glycos_transf_2"/>
    <property type="match status" value="1"/>
</dbReference>
<dbReference type="PATRIC" id="fig|1423724.4.peg.12"/>
<comment type="caution">
    <text evidence="2">The sequence shown here is derived from an EMBL/GenBank/DDBJ whole genome shotgun (WGS) entry which is preliminary data.</text>
</comment>
<name>A0A0R1U284_9LACO</name>
<organism evidence="2 3">
    <name type="scientific">Ligilactobacillus apodemi DSM 16634 = JCM 16172</name>
    <dbReference type="NCBI Taxonomy" id="1423724"/>
    <lineage>
        <taxon>Bacteria</taxon>
        <taxon>Bacillati</taxon>
        <taxon>Bacillota</taxon>
        <taxon>Bacilli</taxon>
        <taxon>Lactobacillales</taxon>
        <taxon>Lactobacillaceae</taxon>
        <taxon>Ligilactobacillus</taxon>
    </lineage>
</organism>
<dbReference type="CDD" id="cd00761">
    <property type="entry name" value="Glyco_tranf_GTA_type"/>
    <property type="match status" value="1"/>
</dbReference>
<dbReference type="GO" id="GO:0016758">
    <property type="term" value="F:hexosyltransferase activity"/>
    <property type="evidence" value="ECO:0007669"/>
    <property type="project" value="UniProtKB-ARBA"/>
</dbReference>
<accession>A0A0R1U284</accession>
<dbReference type="SUPFAM" id="SSF53448">
    <property type="entry name" value="Nucleotide-diphospho-sugar transferases"/>
    <property type="match status" value="1"/>
</dbReference>
<dbReference type="EMBL" id="AZFT01000001">
    <property type="protein sequence ID" value="KRL87449.1"/>
    <property type="molecule type" value="Genomic_DNA"/>
</dbReference>
<gene>
    <name evidence="2" type="ORF">FC32_GL000011</name>
</gene>
<dbReference type="PANTHER" id="PTHR22916:SF3">
    <property type="entry name" value="UDP-GLCNAC:BETAGAL BETA-1,3-N-ACETYLGLUCOSAMINYLTRANSFERASE-LIKE PROTEIN 1"/>
    <property type="match status" value="1"/>
</dbReference>
<dbReference type="PANTHER" id="PTHR22916">
    <property type="entry name" value="GLYCOSYLTRANSFERASE"/>
    <property type="match status" value="1"/>
</dbReference>
<evidence type="ECO:0000259" key="1">
    <source>
        <dbReference type="Pfam" id="PF00535"/>
    </source>
</evidence>
<reference evidence="2 3" key="1">
    <citation type="journal article" date="2015" name="Genome Announc.">
        <title>Expanding the biotechnology potential of lactobacilli through comparative genomics of 213 strains and associated genera.</title>
        <authorList>
            <person name="Sun Z."/>
            <person name="Harris H.M."/>
            <person name="McCann A."/>
            <person name="Guo C."/>
            <person name="Argimon S."/>
            <person name="Zhang W."/>
            <person name="Yang X."/>
            <person name="Jeffery I.B."/>
            <person name="Cooney J.C."/>
            <person name="Kagawa T.F."/>
            <person name="Liu W."/>
            <person name="Song Y."/>
            <person name="Salvetti E."/>
            <person name="Wrobel A."/>
            <person name="Rasinkangas P."/>
            <person name="Parkhill J."/>
            <person name="Rea M.C."/>
            <person name="O'Sullivan O."/>
            <person name="Ritari J."/>
            <person name="Douillard F.P."/>
            <person name="Paul Ross R."/>
            <person name="Yang R."/>
            <person name="Briner A.E."/>
            <person name="Felis G.E."/>
            <person name="de Vos W.M."/>
            <person name="Barrangou R."/>
            <person name="Klaenhammer T.R."/>
            <person name="Caufield P.W."/>
            <person name="Cui Y."/>
            <person name="Zhang H."/>
            <person name="O'Toole P.W."/>
        </authorList>
    </citation>
    <scope>NUCLEOTIDE SEQUENCE [LARGE SCALE GENOMIC DNA]</scope>
    <source>
        <strain evidence="2 3">DSM 16634</strain>
    </source>
</reference>
<feature type="domain" description="Glycosyltransferase 2-like" evidence="1">
    <location>
        <begin position="8"/>
        <end position="117"/>
    </location>
</feature>
<keyword evidence="2" id="KW-0808">Transferase</keyword>
<dbReference type="Gene3D" id="3.90.550.10">
    <property type="entry name" value="Spore Coat Polysaccharide Biosynthesis Protein SpsA, Chain A"/>
    <property type="match status" value="1"/>
</dbReference>
<proteinExistence type="predicted"/>
<keyword evidence="3" id="KW-1185">Reference proteome</keyword>
<dbReference type="InterPro" id="IPR029044">
    <property type="entry name" value="Nucleotide-diphossugar_trans"/>
</dbReference>
<evidence type="ECO:0000313" key="3">
    <source>
        <dbReference type="Proteomes" id="UP000051324"/>
    </source>
</evidence>